<keyword evidence="2" id="KW-1185">Reference proteome</keyword>
<evidence type="ECO:0000313" key="1">
    <source>
        <dbReference type="EMBL" id="KAK3059346.1"/>
    </source>
</evidence>
<sequence>YNDGIPEDSRFATNKSFFENTVKELQSETGKAKIEKVRKLTKIAEGLDGTVAQLALAWCAKNENVSTVILGATKVEQIHDNCKALKLVEKLTPEIMQQIEEVLDNKPAPKPTFGRDR</sequence>
<proteinExistence type="predicted"/>
<name>A0ACC3CZ78_9PEZI</name>
<protein>
    <submittedName>
        <fullName evidence="1">Uncharacterized protein</fullName>
    </submittedName>
</protein>
<reference evidence="1" key="1">
    <citation type="submission" date="2024-09" db="EMBL/GenBank/DDBJ databases">
        <title>Black Yeasts Isolated from many extreme environments.</title>
        <authorList>
            <person name="Coleine C."/>
            <person name="Stajich J.E."/>
            <person name="Selbmann L."/>
        </authorList>
    </citation>
    <scope>NUCLEOTIDE SEQUENCE</scope>
    <source>
        <strain evidence="1">CCFEE 5737</strain>
    </source>
</reference>
<dbReference type="Proteomes" id="UP001186974">
    <property type="component" value="Unassembled WGS sequence"/>
</dbReference>
<evidence type="ECO:0000313" key="2">
    <source>
        <dbReference type="Proteomes" id="UP001186974"/>
    </source>
</evidence>
<organism evidence="1 2">
    <name type="scientific">Coniosporium uncinatum</name>
    <dbReference type="NCBI Taxonomy" id="93489"/>
    <lineage>
        <taxon>Eukaryota</taxon>
        <taxon>Fungi</taxon>
        <taxon>Dikarya</taxon>
        <taxon>Ascomycota</taxon>
        <taxon>Pezizomycotina</taxon>
        <taxon>Dothideomycetes</taxon>
        <taxon>Dothideomycetes incertae sedis</taxon>
        <taxon>Coniosporium</taxon>
    </lineage>
</organism>
<feature type="non-terminal residue" evidence="1">
    <location>
        <position position="1"/>
    </location>
</feature>
<dbReference type="EMBL" id="JAWDJW010009498">
    <property type="protein sequence ID" value="KAK3059346.1"/>
    <property type="molecule type" value="Genomic_DNA"/>
</dbReference>
<gene>
    <name evidence="1" type="ORF">LTS18_011085</name>
</gene>
<comment type="caution">
    <text evidence="1">The sequence shown here is derived from an EMBL/GenBank/DDBJ whole genome shotgun (WGS) entry which is preliminary data.</text>
</comment>
<feature type="non-terminal residue" evidence="1">
    <location>
        <position position="117"/>
    </location>
</feature>
<accession>A0ACC3CZ78</accession>